<gene>
    <name evidence="2" type="ORF">DC3_42820</name>
</gene>
<dbReference type="Proteomes" id="UP000321306">
    <property type="component" value="Unassembled WGS sequence"/>
</dbReference>
<dbReference type="RefSeq" id="WP_146887896.1">
    <property type="nucleotide sequence ID" value="NZ_BJXB01000023.1"/>
</dbReference>
<dbReference type="InterPro" id="IPR046453">
    <property type="entry name" value="GpA_ATPase"/>
</dbReference>
<comment type="caution">
    <text evidence="2">The sequence shown here is derived from an EMBL/GenBank/DDBJ whole genome shotgun (WGS) entry which is preliminary data.</text>
</comment>
<keyword evidence="3" id="KW-1185">Reference proteome</keyword>
<feature type="domain" description="Phage terminase large subunit GpA ATPase" evidence="1">
    <location>
        <begin position="50"/>
        <end position="281"/>
    </location>
</feature>
<dbReference type="GO" id="GO:0016887">
    <property type="term" value="F:ATP hydrolysis activity"/>
    <property type="evidence" value="ECO:0007669"/>
    <property type="project" value="InterPro"/>
</dbReference>
<evidence type="ECO:0000313" key="3">
    <source>
        <dbReference type="Proteomes" id="UP000321306"/>
    </source>
</evidence>
<dbReference type="AlphaFoldDB" id="A0A511N815"/>
<dbReference type="EMBL" id="BJXB01000023">
    <property type="protein sequence ID" value="GEM48647.1"/>
    <property type="molecule type" value="Genomic_DNA"/>
</dbReference>
<evidence type="ECO:0000313" key="2">
    <source>
        <dbReference type="EMBL" id="GEM48647.1"/>
    </source>
</evidence>
<accession>A0A511N815</accession>
<organism evidence="2 3">
    <name type="scientific">Deinococcus cellulosilyticus (strain DSM 18568 / NBRC 106333 / KACC 11606 / 5516J-15)</name>
    <dbReference type="NCBI Taxonomy" id="1223518"/>
    <lineage>
        <taxon>Bacteria</taxon>
        <taxon>Thermotogati</taxon>
        <taxon>Deinococcota</taxon>
        <taxon>Deinococci</taxon>
        <taxon>Deinococcales</taxon>
        <taxon>Deinococcaceae</taxon>
        <taxon>Deinococcus</taxon>
    </lineage>
</organism>
<sequence length="678" mass="77492">MSLWLPPEYQQQLESKLFRPRPVFDAQQLESFADWIPISGIRPEGPGGARFDLSTRPYLRDLYTEQRSNPRRRIVIMKAAQTGLTVRMLYRSAWWCADARKRVNTALLFPTKDAVSDLHSSRFRPMMLGSSKMMQLIGDGGVDQVGLVRMGVSNMRFRGMRSGVGLDSFPADVLEFDEVRLMDERAIPRAFVRVSESKIVSPEGLRGIIELNSTAGFPKRTIDMWFQRSTMNYWRTPCPSPHCKNHELGIIMPLRWPDCVGREGKRVYYCCPDCGTEIPDSWLLMQGWYQPENPGALWEGYQFSQILKGNGFLQELWAEYLSGDNLQEFYNSRLGIPWMDPDAVPVTKQVLESCIDDSGGYYYPEPQQVQGEWVSMGIDQRAGEKHVSIWKLGEGRTFDLVHLEVVEKSGHAAVMACKELALRFHAKIVVTDGEPSYDFAIDLSRELEGIVWLADYTNERPQRIEFLDERKKTTTKKVSGEVKTNLRVLLERYTFTDWALKQFQAKRVRLPLDFYALHQERTLGGVPQNWNVAEEYQLHMENYARASEPKYIRLKDEAPIFSGQYRRVYRMVGLDPHFAHSTVFAFAGLVYGGGDPTTFFLSGGDTGPGVDSNGIPDAMNIEALEKQAESLLANTCGMCKHWQHLQGTKGRCNNKHGEFFRAITQQDAPKCKYWSKKS</sequence>
<reference evidence="2 3" key="1">
    <citation type="submission" date="2019-07" db="EMBL/GenBank/DDBJ databases">
        <title>Whole genome shotgun sequence of Deinococcus cellulosilyticus NBRC 106333.</title>
        <authorList>
            <person name="Hosoyama A."/>
            <person name="Uohara A."/>
            <person name="Ohji S."/>
            <person name="Ichikawa N."/>
        </authorList>
    </citation>
    <scope>NUCLEOTIDE SEQUENCE [LARGE SCALE GENOMIC DNA]</scope>
    <source>
        <strain evidence="2 3">NBRC 106333</strain>
    </source>
</reference>
<name>A0A511N815_DEIC1</name>
<dbReference type="OrthoDB" id="5181253at2"/>
<dbReference type="Pfam" id="PF05876">
    <property type="entry name" value="GpA_ATPase"/>
    <property type="match status" value="1"/>
</dbReference>
<evidence type="ECO:0000259" key="1">
    <source>
        <dbReference type="Pfam" id="PF05876"/>
    </source>
</evidence>
<protein>
    <recommendedName>
        <fullName evidence="1">Phage terminase large subunit GpA ATPase domain-containing protein</fullName>
    </recommendedName>
</protein>
<proteinExistence type="predicted"/>